<dbReference type="GO" id="GO:0016763">
    <property type="term" value="F:pentosyltransferase activity"/>
    <property type="evidence" value="ECO:0007669"/>
    <property type="project" value="TreeGrafter"/>
</dbReference>
<feature type="transmembrane region" description="Helical" evidence="9">
    <location>
        <begin position="238"/>
        <end position="257"/>
    </location>
</feature>
<feature type="transmembrane region" description="Helical" evidence="9">
    <location>
        <begin position="173"/>
        <end position="193"/>
    </location>
</feature>
<keyword evidence="6 9" id="KW-1133">Transmembrane helix</keyword>
<evidence type="ECO:0000313" key="11">
    <source>
        <dbReference type="Proteomes" id="UP000198802"/>
    </source>
</evidence>
<dbReference type="InterPro" id="IPR050297">
    <property type="entry name" value="LipidA_mod_glycosyltrf_83"/>
</dbReference>
<feature type="transmembrane region" description="Helical" evidence="9">
    <location>
        <begin position="426"/>
        <end position="446"/>
    </location>
</feature>
<keyword evidence="4" id="KW-0808">Transferase</keyword>
<dbReference type="PANTHER" id="PTHR33908">
    <property type="entry name" value="MANNOSYLTRANSFERASE YKCB-RELATED"/>
    <property type="match status" value="1"/>
</dbReference>
<feature type="compositionally biased region" description="Pro residues" evidence="8">
    <location>
        <begin position="535"/>
        <end position="557"/>
    </location>
</feature>
<dbReference type="Proteomes" id="UP000198802">
    <property type="component" value="Unassembled WGS sequence"/>
</dbReference>
<evidence type="ECO:0000256" key="5">
    <source>
        <dbReference type="ARBA" id="ARBA00022692"/>
    </source>
</evidence>
<reference evidence="11" key="1">
    <citation type="submission" date="2015-11" db="EMBL/GenBank/DDBJ databases">
        <authorList>
            <person name="Varghese N."/>
        </authorList>
    </citation>
    <scope>NUCLEOTIDE SEQUENCE [LARGE SCALE GENOMIC DNA]</scope>
    <source>
        <strain evidence="11">DSM 45899</strain>
    </source>
</reference>
<feature type="transmembrane region" description="Helical" evidence="9">
    <location>
        <begin position="56"/>
        <end position="79"/>
    </location>
</feature>
<evidence type="ECO:0008006" key="12">
    <source>
        <dbReference type="Google" id="ProtNLM"/>
    </source>
</evidence>
<feature type="region of interest" description="Disordered" evidence="8">
    <location>
        <begin position="505"/>
        <end position="557"/>
    </location>
</feature>
<sequence length="557" mass="60516">MVVGVGWWQSRPDLLSSAGNATLRTVPGHAPTHRPKHRAVRRGGASKGVWGRTGGWWHCLFVALFLGALAVRLAAVFGYRPALWFNDSYDYVGVALRPEPYVVRPAGYSMFLRAFLPFHSFELVVLAQHLIGLAVGVGIYLLLLRLRSPAWLAAGGAVPQLFDAYQIALEHMVLSETLFTALLFGAVMCLLWNRRVGVLGALGAGLALSAASVTRSVGLPLALVAALWLVARWPGWRSVGVFAVALTLPLAAYSGWYKAEHGTFAISGSTGIFLYSRTATFADCAVIDPPEELRVLCPAEPVGERQQPSNYIWHGDTPLFDVPGETFSPEKEELARQFATAAITRQPLDYLRTVAHDFRRTFESRLADYPSRMVAQRYLFASATIPLQGKDREAADMRAFEGGEFATTVHSPAAGWLVSYQRDVRVPAPAIGIALLAAFAGLVLSVRDRTRRAPLLLLAGVALLALLLPPATAGFDYRYVPPSFPFLGAAVALALTTVLRFRQERRDRQERRGRGQERRGRGQERRDGGQGPVSAPRPDPAPPATGSPAPGSPGGPW</sequence>
<feature type="transmembrane region" description="Helical" evidence="9">
    <location>
        <begin position="213"/>
        <end position="231"/>
    </location>
</feature>
<evidence type="ECO:0000313" key="10">
    <source>
        <dbReference type="EMBL" id="CUU58560.1"/>
    </source>
</evidence>
<feature type="transmembrane region" description="Helical" evidence="9">
    <location>
        <begin position="483"/>
        <end position="501"/>
    </location>
</feature>
<dbReference type="GO" id="GO:0005886">
    <property type="term" value="C:plasma membrane"/>
    <property type="evidence" value="ECO:0007669"/>
    <property type="project" value="UniProtKB-SubCell"/>
</dbReference>
<dbReference type="PANTHER" id="PTHR33908:SF11">
    <property type="entry name" value="MEMBRANE PROTEIN"/>
    <property type="match status" value="1"/>
</dbReference>
<dbReference type="EMBL" id="FAOZ01000020">
    <property type="protein sequence ID" value="CUU58560.1"/>
    <property type="molecule type" value="Genomic_DNA"/>
</dbReference>
<dbReference type="GO" id="GO:0009103">
    <property type="term" value="P:lipopolysaccharide biosynthetic process"/>
    <property type="evidence" value="ECO:0007669"/>
    <property type="project" value="UniProtKB-ARBA"/>
</dbReference>
<evidence type="ECO:0000256" key="3">
    <source>
        <dbReference type="ARBA" id="ARBA00022676"/>
    </source>
</evidence>
<feature type="transmembrane region" description="Helical" evidence="9">
    <location>
        <begin position="453"/>
        <end position="471"/>
    </location>
</feature>
<evidence type="ECO:0000256" key="4">
    <source>
        <dbReference type="ARBA" id="ARBA00022679"/>
    </source>
</evidence>
<evidence type="ECO:0000256" key="7">
    <source>
        <dbReference type="ARBA" id="ARBA00023136"/>
    </source>
</evidence>
<gene>
    <name evidence="10" type="ORF">Ga0074812_12058</name>
</gene>
<evidence type="ECO:0000256" key="1">
    <source>
        <dbReference type="ARBA" id="ARBA00004651"/>
    </source>
</evidence>
<name>A0A0S4QSH1_9ACTN</name>
<accession>A0A0S4QSH1</accession>
<feature type="transmembrane region" description="Helical" evidence="9">
    <location>
        <begin position="123"/>
        <end position="143"/>
    </location>
</feature>
<keyword evidence="5 9" id="KW-0812">Transmembrane</keyword>
<feature type="compositionally biased region" description="Basic and acidic residues" evidence="8">
    <location>
        <begin position="505"/>
        <end position="528"/>
    </location>
</feature>
<dbReference type="AlphaFoldDB" id="A0A0S4QSH1"/>
<keyword evidence="3" id="KW-0328">Glycosyltransferase</keyword>
<keyword evidence="11" id="KW-1185">Reference proteome</keyword>
<evidence type="ECO:0000256" key="6">
    <source>
        <dbReference type="ARBA" id="ARBA00022989"/>
    </source>
</evidence>
<evidence type="ECO:0000256" key="9">
    <source>
        <dbReference type="SAM" id="Phobius"/>
    </source>
</evidence>
<keyword evidence="7 9" id="KW-0472">Membrane</keyword>
<evidence type="ECO:0000256" key="8">
    <source>
        <dbReference type="SAM" id="MobiDB-lite"/>
    </source>
</evidence>
<keyword evidence="2" id="KW-1003">Cell membrane</keyword>
<comment type="subcellular location">
    <subcellularLocation>
        <location evidence="1">Cell membrane</location>
        <topology evidence="1">Multi-pass membrane protein</topology>
    </subcellularLocation>
</comment>
<proteinExistence type="predicted"/>
<protein>
    <recommendedName>
        <fullName evidence="12">Dolichyl-phosphate-mannose-protein mannosyltransferase</fullName>
    </recommendedName>
</protein>
<evidence type="ECO:0000256" key="2">
    <source>
        <dbReference type="ARBA" id="ARBA00022475"/>
    </source>
</evidence>
<organism evidence="10 11">
    <name type="scientific">Parafrankia irregularis</name>
    <dbReference type="NCBI Taxonomy" id="795642"/>
    <lineage>
        <taxon>Bacteria</taxon>
        <taxon>Bacillati</taxon>
        <taxon>Actinomycetota</taxon>
        <taxon>Actinomycetes</taxon>
        <taxon>Frankiales</taxon>
        <taxon>Frankiaceae</taxon>
        <taxon>Parafrankia</taxon>
    </lineage>
</organism>